<sequence length="32" mass="3620">MSRRTYSIGKASSDPSWPWNWKAHLEGGLDGE</sequence>
<dbReference type="EMBL" id="MH790660">
    <property type="protein sequence ID" value="QBH85168.1"/>
    <property type="molecule type" value="Genomic_DNA"/>
</dbReference>
<dbReference type="EMBL" id="MH790556">
    <property type="protein sequence ID" value="QBH76150.1"/>
    <property type="molecule type" value="Genomic_DNA"/>
</dbReference>
<dbReference type="EMBL" id="MH790643">
    <property type="protein sequence ID" value="QBH83681.1"/>
    <property type="molecule type" value="Genomic_DNA"/>
</dbReference>
<evidence type="ECO:0000313" key="1">
    <source>
        <dbReference type="EMBL" id="QBH76150.1"/>
    </source>
</evidence>
<accession>A0A481TU83</accession>
<evidence type="ECO:0000313" key="3">
    <source>
        <dbReference type="EMBL" id="QBH83681.1"/>
    </source>
</evidence>
<dbReference type="EMBL" id="MH790583">
    <property type="protein sequence ID" value="QBH78406.1"/>
    <property type="molecule type" value="Genomic_DNA"/>
</dbReference>
<evidence type="ECO:0000313" key="2">
    <source>
        <dbReference type="EMBL" id="QBH78406.1"/>
    </source>
</evidence>
<name>A0A481TU83_HHV2</name>
<organism evidence="4">
    <name type="scientific">Human herpesvirus 2</name>
    <name type="common">HHV-2</name>
    <name type="synonym">Human herpes simplex virus 2</name>
    <dbReference type="NCBI Taxonomy" id="10310"/>
    <lineage>
        <taxon>Viruses</taxon>
        <taxon>Duplodnaviria</taxon>
        <taxon>Heunggongvirae</taxon>
        <taxon>Peploviricota</taxon>
        <taxon>Herviviricetes</taxon>
        <taxon>Herpesvirales</taxon>
        <taxon>Orthoherpesviridae</taxon>
        <taxon>Alphaherpesvirinae</taxon>
        <taxon>Simplexvirus</taxon>
        <taxon>Simplexvirus humanalpha2</taxon>
    </lineage>
</organism>
<organismHost>
    <name type="scientific">Homo sapiens</name>
    <name type="common">Human</name>
    <dbReference type="NCBI Taxonomy" id="9606"/>
</organismHost>
<evidence type="ECO:0000313" key="4">
    <source>
        <dbReference type="EMBL" id="QBH85168.1"/>
    </source>
</evidence>
<reference evidence="4" key="1">
    <citation type="submission" date="2018-08" db="EMBL/GenBank/DDBJ databases">
        <title>HSV2 whole genome sequences from clinical isolates.</title>
        <authorList>
            <person name="Roychoudhury P."/>
            <person name="Greninger A.L."/>
            <person name="Jerome K.R."/>
            <person name="Johnston C."/>
            <person name="Wald A."/>
            <person name="Xie H."/>
        </authorList>
    </citation>
    <scope>NUCLEOTIDE SEQUENCE</scope>
    <source>
        <strain evidence="2">2003-24998</strain>
        <strain evidence="3">2005-42278</strain>
        <strain evidence="4">2008-483</strain>
        <strain evidence="1">2012-15948</strain>
    </source>
</reference>
<proteinExistence type="predicted"/>
<protein>
    <submittedName>
        <fullName evidence="4">Uncharacterized protein</fullName>
    </submittedName>
</protein>